<dbReference type="EMBL" id="QTSX02005277">
    <property type="protein sequence ID" value="KAJ9060028.1"/>
    <property type="molecule type" value="Genomic_DNA"/>
</dbReference>
<proteinExistence type="predicted"/>
<evidence type="ECO:0000313" key="2">
    <source>
        <dbReference type="Proteomes" id="UP001165960"/>
    </source>
</evidence>
<keyword evidence="2" id="KW-1185">Reference proteome</keyword>
<gene>
    <name evidence="1" type="ORF">DSO57_1035223</name>
</gene>
<sequence length="175" mass="19304">MTLPLTPQPNRPMETILIANSLARTRETEYIKREGKRIEVPPSIVQRQETRAQGWDLNPEPLFLQAAGPMDQGPACPCFFGIEPPQAEAPANFQSQNTCTSSTMVAPKEEPLKLPNGSRDGAYVKFMSMKSSQVTNQTLLPKINPGFGPNPVTTAKNQENQVTKLNILTNERTPS</sequence>
<accession>A0ACC2SCK9</accession>
<evidence type="ECO:0000313" key="1">
    <source>
        <dbReference type="EMBL" id="KAJ9060028.1"/>
    </source>
</evidence>
<organism evidence="1 2">
    <name type="scientific">Entomophthora muscae</name>
    <dbReference type="NCBI Taxonomy" id="34485"/>
    <lineage>
        <taxon>Eukaryota</taxon>
        <taxon>Fungi</taxon>
        <taxon>Fungi incertae sedis</taxon>
        <taxon>Zoopagomycota</taxon>
        <taxon>Entomophthoromycotina</taxon>
        <taxon>Entomophthoromycetes</taxon>
        <taxon>Entomophthorales</taxon>
        <taxon>Entomophthoraceae</taxon>
        <taxon>Entomophthora</taxon>
    </lineage>
</organism>
<dbReference type="Proteomes" id="UP001165960">
    <property type="component" value="Unassembled WGS sequence"/>
</dbReference>
<reference evidence="1" key="1">
    <citation type="submission" date="2022-04" db="EMBL/GenBank/DDBJ databases">
        <title>Genome of the entomopathogenic fungus Entomophthora muscae.</title>
        <authorList>
            <person name="Elya C."/>
            <person name="Lovett B.R."/>
            <person name="Lee E."/>
            <person name="Macias A.M."/>
            <person name="Hajek A.E."/>
            <person name="De Bivort B.L."/>
            <person name="Kasson M.T."/>
            <person name="De Fine Licht H.H."/>
            <person name="Stajich J.E."/>
        </authorList>
    </citation>
    <scope>NUCLEOTIDE SEQUENCE</scope>
    <source>
        <strain evidence="1">Berkeley</strain>
    </source>
</reference>
<protein>
    <submittedName>
        <fullName evidence="1">Uncharacterized protein</fullName>
    </submittedName>
</protein>
<comment type="caution">
    <text evidence="1">The sequence shown here is derived from an EMBL/GenBank/DDBJ whole genome shotgun (WGS) entry which is preliminary data.</text>
</comment>
<name>A0ACC2SCK9_9FUNG</name>